<dbReference type="EMBL" id="BLLF01002654">
    <property type="protein sequence ID" value="GFH24868.1"/>
    <property type="molecule type" value="Genomic_DNA"/>
</dbReference>
<feature type="non-terminal residue" evidence="2">
    <location>
        <position position="1"/>
    </location>
</feature>
<keyword evidence="3" id="KW-1185">Reference proteome</keyword>
<evidence type="ECO:0000256" key="1">
    <source>
        <dbReference type="SAM" id="MobiDB-lite"/>
    </source>
</evidence>
<evidence type="ECO:0000313" key="2">
    <source>
        <dbReference type="EMBL" id="GFH24868.1"/>
    </source>
</evidence>
<comment type="caution">
    <text evidence="2">The sequence shown here is derived from an EMBL/GenBank/DDBJ whole genome shotgun (WGS) entry which is preliminary data.</text>
</comment>
<reference evidence="2 3" key="1">
    <citation type="submission" date="2020-02" db="EMBL/GenBank/DDBJ databases">
        <title>Draft genome sequence of Haematococcus lacustris strain NIES-144.</title>
        <authorList>
            <person name="Morimoto D."/>
            <person name="Nakagawa S."/>
            <person name="Yoshida T."/>
            <person name="Sawayama S."/>
        </authorList>
    </citation>
    <scope>NUCLEOTIDE SEQUENCE [LARGE SCALE GENOMIC DNA]</scope>
    <source>
        <strain evidence="2 3">NIES-144</strain>
    </source>
</reference>
<feature type="non-terminal residue" evidence="2">
    <location>
        <position position="78"/>
    </location>
</feature>
<name>A0A6A0A1A7_HAELA</name>
<dbReference type="Proteomes" id="UP000485058">
    <property type="component" value="Unassembled WGS sequence"/>
</dbReference>
<sequence>SVQNLYEAYLAAFKSISSDTATTSSTSAQSPTDVMLCGESDEQNAVCHEEEEISERDACHSLRPIMSSKPSSPPEKGK</sequence>
<proteinExistence type="predicted"/>
<dbReference type="AlphaFoldDB" id="A0A6A0A1A7"/>
<feature type="region of interest" description="Disordered" evidence="1">
    <location>
        <begin position="41"/>
        <end position="78"/>
    </location>
</feature>
<accession>A0A6A0A1A7</accession>
<evidence type="ECO:0000313" key="3">
    <source>
        <dbReference type="Proteomes" id="UP000485058"/>
    </source>
</evidence>
<protein>
    <submittedName>
        <fullName evidence="2">Uncharacterized protein</fullName>
    </submittedName>
</protein>
<gene>
    <name evidence="2" type="ORF">HaLaN_22737</name>
</gene>
<organism evidence="2 3">
    <name type="scientific">Haematococcus lacustris</name>
    <name type="common">Green alga</name>
    <name type="synonym">Haematococcus pluvialis</name>
    <dbReference type="NCBI Taxonomy" id="44745"/>
    <lineage>
        <taxon>Eukaryota</taxon>
        <taxon>Viridiplantae</taxon>
        <taxon>Chlorophyta</taxon>
        <taxon>core chlorophytes</taxon>
        <taxon>Chlorophyceae</taxon>
        <taxon>CS clade</taxon>
        <taxon>Chlamydomonadales</taxon>
        <taxon>Haematococcaceae</taxon>
        <taxon>Haematococcus</taxon>
    </lineage>
</organism>